<gene>
    <name evidence="1" type="ORF">TBIB3V08_LOCUS6762</name>
</gene>
<dbReference type="AlphaFoldDB" id="A0A7R9I1W9"/>
<evidence type="ECO:0000313" key="1">
    <source>
        <dbReference type="EMBL" id="CAD7444382.1"/>
    </source>
</evidence>
<accession>A0A7R9I1W9</accession>
<sequence length="60" mass="7105">MYSTKHDLRVIFMSLFDQNTTYYQNPRHTTKICETSTLVDLTARRYPGGLVCHCNYFKPK</sequence>
<proteinExistence type="predicted"/>
<protein>
    <submittedName>
        <fullName evidence="1">Uncharacterized protein</fullName>
    </submittedName>
</protein>
<organism evidence="1">
    <name type="scientific">Timema bartmani</name>
    <dbReference type="NCBI Taxonomy" id="61472"/>
    <lineage>
        <taxon>Eukaryota</taxon>
        <taxon>Metazoa</taxon>
        <taxon>Ecdysozoa</taxon>
        <taxon>Arthropoda</taxon>
        <taxon>Hexapoda</taxon>
        <taxon>Insecta</taxon>
        <taxon>Pterygota</taxon>
        <taxon>Neoptera</taxon>
        <taxon>Polyneoptera</taxon>
        <taxon>Phasmatodea</taxon>
        <taxon>Timematodea</taxon>
        <taxon>Timematoidea</taxon>
        <taxon>Timematidae</taxon>
        <taxon>Timema</taxon>
    </lineage>
</organism>
<dbReference type="EMBL" id="OD566620">
    <property type="protein sequence ID" value="CAD7444382.1"/>
    <property type="molecule type" value="Genomic_DNA"/>
</dbReference>
<name>A0A7R9I1W9_9NEOP</name>
<reference evidence="1" key="1">
    <citation type="submission" date="2020-11" db="EMBL/GenBank/DDBJ databases">
        <authorList>
            <person name="Tran Van P."/>
        </authorList>
    </citation>
    <scope>NUCLEOTIDE SEQUENCE</scope>
</reference>